<dbReference type="RefSeq" id="WP_005269880.1">
    <property type="nucleotide sequence ID" value="NZ_KB850193.1"/>
</dbReference>
<keyword evidence="2" id="KW-1185">Reference proteome</keyword>
<evidence type="ECO:0008006" key="3">
    <source>
        <dbReference type="Google" id="ProtNLM"/>
    </source>
</evidence>
<dbReference type="EMBL" id="APRZ01000006">
    <property type="protein sequence ID" value="ENX36324.1"/>
    <property type="molecule type" value="Genomic_DNA"/>
</dbReference>
<evidence type="ECO:0000313" key="1">
    <source>
        <dbReference type="EMBL" id="ENX36324.1"/>
    </source>
</evidence>
<name>N9PRX6_9GAMM</name>
<evidence type="ECO:0000313" key="2">
    <source>
        <dbReference type="Proteomes" id="UP000013009"/>
    </source>
</evidence>
<accession>N9PRX6</accession>
<proteinExistence type="predicted"/>
<dbReference type="PATRIC" id="fig|1217695.3.peg.470"/>
<gene>
    <name evidence="1" type="ORF">F889_00486</name>
</gene>
<organism evidence="1 2">
    <name type="scientific">Acinetobacter colistiniresistens</name>
    <dbReference type="NCBI Taxonomy" id="280145"/>
    <lineage>
        <taxon>Bacteria</taxon>
        <taxon>Pseudomonadati</taxon>
        <taxon>Pseudomonadota</taxon>
        <taxon>Gammaproteobacteria</taxon>
        <taxon>Moraxellales</taxon>
        <taxon>Moraxellaceae</taxon>
        <taxon>Acinetobacter</taxon>
    </lineage>
</organism>
<protein>
    <recommendedName>
        <fullName evidence="3">Major capsid protein</fullName>
    </recommendedName>
</protein>
<dbReference type="HOGENOM" id="CLU_917590_0_0_6"/>
<comment type="caution">
    <text evidence="1">The sequence shown here is derived from an EMBL/GenBank/DDBJ whole genome shotgun (WGS) entry which is preliminary data.</text>
</comment>
<dbReference type="Pfam" id="PF19821">
    <property type="entry name" value="Phage_capsid_2"/>
    <property type="match status" value="1"/>
</dbReference>
<dbReference type="AlphaFoldDB" id="N9PRX6"/>
<dbReference type="Proteomes" id="UP000013009">
    <property type="component" value="Unassembled WGS sequence"/>
</dbReference>
<dbReference type="InterPro" id="IPR045565">
    <property type="entry name" value="Phage_capsid_2"/>
</dbReference>
<reference evidence="1 2" key="1">
    <citation type="submission" date="2013-02" db="EMBL/GenBank/DDBJ databases">
        <title>The Genome Sequence of Acinetobacter sp. NIPH 1859.</title>
        <authorList>
            <consortium name="The Broad Institute Genome Sequencing Platform"/>
            <consortium name="The Broad Institute Genome Sequencing Center for Infectious Disease"/>
            <person name="Cerqueira G."/>
            <person name="Feldgarden M."/>
            <person name="Courvalin P."/>
            <person name="Perichon B."/>
            <person name="Grillot-Courvalin C."/>
            <person name="Clermont D."/>
            <person name="Rocha E."/>
            <person name="Yoon E.-J."/>
            <person name="Nemec A."/>
            <person name="Walker B."/>
            <person name="Young S.K."/>
            <person name="Zeng Q."/>
            <person name="Gargeya S."/>
            <person name="Fitzgerald M."/>
            <person name="Haas B."/>
            <person name="Abouelleil A."/>
            <person name="Alvarado L."/>
            <person name="Arachchi H.M."/>
            <person name="Berlin A.M."/>
            <person name="Chapman S.B."/>
            <person name="Dewar J."/>
            <person name="Goldberg J."/>
            <person name="Griggs A."/>
            <person name="Gujja S."/>
            <person name="Hansen M."/>
            <person name="Howarth C."/>
            <person name="Imamovic A."/>
            <person name="Larimer J."/>
            <person name="McCowan C."/>
            <person name="Murphy C."/>
            <person name="Neiman D."/>
            <person name="Pearson M."/>
            <person name="Priest M."/>
            <person name="Roberts A."/>
            <person name="Saif S."/>
            <person name="Shea T."/>
            <person name="Sisk P."/>
            <person name="Sykes S."/>
            <person name="Wortman J."/>
            <person name="Nusbaum C."/>
            <person name="Birren B."/>
        </authorList>
    </citation>
    <scope>NUCLEOTIDE SEQUENCE [LARGE SCALE GENOMIC DNA]</scope>
    <source>
        <strain evidence="1 2">NIPH 1859</strain>
    </source>
</reference>
<sequence length="300" mass="33303">MSQDFATNNEMITAAFKREFHTAFETKARTTKSALQVLVKDRGAIGGSSFTVNDMGDLKMKEMTTRFQKTEWEVPEAGTRLAVMKDFGLFVPVDPRDEAKLSANPTSEYMQACLSAEFDERDNTIIKALGASVQRKTKDGEDYTPTPLPASQIISAGGQPVNKAKIVKARGLMRKTKMDKRGPLYAIYNSEMLEQILIDDELTKWDRETIQNIQDGDVAQKWAGFIWLPYEELPNGAGGATEGRSYFTASNAVHFGRNTISNFDIAVRPDMSNVKQIGGITSYGAARSLEECVIALEFVR</sequence>
<dbReference type="OrthoDB" id="9149534at2"/>